<dbReference type="InterPro" id="IPR046347">
    <property type="entry name" value="bZIP_sf"/>
</dbReference>
<name>A0A654FZ25_ARATH</name>
<dbReference type="Araport" id="AT5G07160"/>
<dbReference type="InterPro" id="IPR052483">
    <property type="entry name" value="bZIP_transcription_regulators"/>
</dbReference>
<keyword evidence="4" id="KW-0539">Nucleus</keyword>
<keyword evidence="5" id="KW-0175">Coiled coil</keyword>
<keyword evidence="3" id="KW-0804">Transcription</keyword>
<dbReference type="PANTHER" id="PTHR46391:SF13">
    <property type="entry name" value="ACTIVATOR OF SPOMIN LUC3"/>
    <property type="match status" value="1"/>
</dbReference>
<dbReference type="OMA" id="GFTIRMR"/>
<evidence type="ECO:0000256" key="2">
    <source>
        <dbReference type="ARBA" id="ARBA00023015"/>
    </source>
</evidence>
<dbReference type="GO" id="GO:0003700">
    <property type="term" value="F:DNA-binding transcription factor activity"/>
    <property type="evidence" value="ECO:0007669"/>
    <property type="project" value="InterPro"/>
</dbReference>
<evidence type="ECO:0000259" key="6">
    <source>
        <dbReference type="PROSITE" id="PS50217"/>
    </source>
</evidence>
<proteinExistence type="predicted"/>
<organism evidence="8 9">
    <name type="scientific">Arabidopsis thaliana</name>
    <name type="common">Mouse-ear cress</name>
    <dbReference type="NCBI Taxonomy" id="3702"/>
    <lineage>
        <taxon>Eukaryota</taxon>
        <taxon>Viridiplantae</taxon>
        <taxon>Streptophyta</taxon>
        <taxon>Embryophyta</taxon>
        <taxon>Tracheophyta</taxon>
        <taxon>Spermatophyta</taxon>
        <taxon>Magnoliopsida</taxon>
        <taxon>eudicotyledons</taxon>
        <taxon>Gunneridae</taxon>
        <taxon>Pentapetalae</taxon>
        <taxon>rosids</taxon>
        <taxon>malvids</taxon>
        <taxon>Brassicales</taxon>
        <taxon>Brassicaceae</taxon>
        <taxon>Camelineae</taxon>
        <taxon>Arabidopsis</taxon>
    </lineage>
</organism>
<evidence type="ECO:0000256" key="1">
    <source>
        <dbReference type="ARBA" id="ARBA00004123"/>
    </source>
</evidence>
<keyword evidence="2" id="KW-0805">Transcription regulation</keyword>
<dbReference type="GeneID" id="830607"/>
<feature type="domain" description="BZIP" evidence="6">
    <location>
        <begin position="48"/>
        <end position="111"/>
    </location>
</feature>
<dbReference type="InterPro" id="IPR044759">
    <property type="entry name" value="bZIP_RF2"/>
</dbReference>
<dbReference type="AlphaFoldDB" id="A0A654FZ25"/>
<dbReference type="PROSITE" id="PS50217">
    <property type="entry name" value="BZIP"/>
    <property type="match status" value="1"/>
</dbReference>
<dbReference type="ExpressionAtlas" id="A0A654FZ25">
    <property type="expression patterns" value="baseline and differential"/>
</dbReference>
<evidence type="ECO:0000313" key="9">
    <source>
        <dbReference type="Proteomes" id="UP000426265"/>
    </source>
</evidence>
<dbReference type="Proteomes" id="UP000426265">
    <property type="component" value="Unassembled WGS sequence"/>
</dbReference>
<comment type="subcellular location">
    <subcellularLocation>
        <location evidence="1">Nucleus</location>
    </subcellularLocation>
</comment>
<dbReference type="SUPFAM" id="SSF57959">
    <property type="entry name" value="Leucine zipper domain"/>
    <property type="match status" value="1"/>
</dbReference>
<accession>A0A654FZ25</accession>
<dbReference type="FunFam" id="1.20.5.170:FF:000086">
    <property type="entry name" value="Transcription factor VIP1"/>
    <property type="match status" value="1"/>
</dbReference>
<dbReference type="SMR" id="A0A654FZ25"/>
<dbReference type="EMBL" id="CACRSJ010000110">
    <property type="protein sequence ID" value="VYS66130.1"/>
    <property type="molecule type" value="Genomic_DNA"/>
</dbReference>
<evidence type="ECO:0000256" key="3">
    <source>
        <dbReference type="ARBA" id="ARBA00023163"/>
    </source>
</evidence>
<dbReference type="SMART" id="SM00338">
    <property type="entry name" value="BRLZ"/>
    <property type="match status" value="1"/>
</dbReference>
<dbReference type="Gene3D" id="1.20.5.170">
    <property type="match status" value="1"/>
</dbReference>
<evidence type="ECO:0000313" key="8">
    <source>
        <dbReference type="EMBL" id="VYS66130.1"/>
    </source>
</evidence>
<dbReference type="CDD" id="cd14703">
    <property type="entry name" value="bZIP_plant_RF2"/>
    <property type="match status" value="1"/>
</dbReference>
<dbReference type="PROSITE" id="PS00036">
    <property type="entry name" value="BZIP_BASIC"/>
    <property type="match status" value="1"/>
</dbReference>
<evidence type="ECO:0000313" key="7">
    <source>
        <dbReference type="Araport" id="AT5G07160"/>
    </source>
</evidence>
<dbReference type="InterPro" id="IPR004827">
    <property type="entry name" value="bZIP"/>
</dbReference>
<feature type="coiled-coil region" evidence="5">
    <location>
        <begin position="73"/>
        <end position="149"/>
    </location>
</feature>
<dbReference type="GO" id="GO:0005634">
    <property type="term" value="C:nucleus"/>
    <property type="evidence" value="ECO:0007669"/>
    <property type="project" value="UniProtKB-SubCell"/>
</dbReference>
<dbReference type="Pfam" id="PF00170">
    <property type="entry name" value="bZIP_1"/>
    <property type="match status" value="1"/>
</dbReference>
<sequence>MSFPVVATSFGVSQSGSQAGKKKGGYVNYEVEPGFTIRMRQNIDPTTDPKILKRIISNRVAAQKSRWKKVQYLDALVKRSMELQREVSELRSQLAITSEQKRYLENEQRQLKECISARVQHCINSDGVIEEYKTEIERLKTNLAPLSNLT</sequence>
<evidence type="ECO:0000256" key="4">
    <source>
        <dbReference type="ARBA" id="ARBA00023242"/>
    </source>
</evidence>
<gene>
    <name evidence="7" type="ordered locus">At5g07160</name>
    <name evidence="8" type="ORF">AN1_LOCUS21533</name>
</gene>
<protein>
    <recommendedName>
        <fullName evidence="6">BZIP domain-containing protein</fullName>
    </recommendedName>
</protein>
<dbReference type="KEGG" id="ath:AT5G07160"/>
<reference evidence="8 9" key="1">
    <citation type="submission" date="2019-11" db="EMBL/GenBank/DDBJ databases">
        <authorList>
            <person name="Jiao W.-B."/>
            <person name="Schneeberger K."/>
        </authorList>
    </citation>
    <scope>NUCLEOTIDE SEQUENCE [LARGE SCALE GENOMIC DNA]</scope>
    <source>
        <strain evidence="9">cv. An-1</strain>
    </source>
</reference>
<evidence type="ECO:0000256" key="5">
    <source>
        <dbReference type="SAM" id="Coils"/>
    </source>
</evidence>
<dbReference type="PANTHER" id="PTHR46391">
    <property type="entry name" value="BASIC LEUCINE ZIPPER 34"/>
    <property type="match status" value="1"/>
</dbReference>